<evidence type="ECO:0000313" key="1">
    <source>
        <dbReference type="EMBL" id="CAG8615775.1"/>
    </source>
</evidence>
<comment type="caution">
    <text evidence="1">The sequence shown here is derived from an EMBL/GenBank/DDBJ whole genome shotgun (WGS) entry which is preliminary data.</text>
</comment>
<sequence>MDPRIVPFPFLLKIRRSLVEVGPRHGRQPHTQLFAFRKANVIHPFPAPFATSCTSRSPADAGRYHMDIYPRQGVSSTMHTTMAFKRASGCTTPSPDGTATSTNSARVPTAPPASPH</sequence>
<accession>A0ACA9MZW8</accession>
<evidence type="ECO:0000313" key="2">
    <source>
        <dbReference type="Proteomes" id="UP000789860"/>
    </source>
</evidence>
<protein>
    <submittedName>
        <fullName evidence="1">1038_t:CDS:1</fullName>
    </submittedName>
</protein>
<dbReference type="EMBL" id="CAJVPM010016741">
    <property type="protein sequence ID" value="CAG8615775.1"/>
    <property type="molecule type" value="Genomic_DNA"/>
</dbReference>
<keyword evidence="2" id="KW-1185">Reference proteome</keyword>
<organism evidence="1 2">
    <name type="scientific">Scutellospora calospora</name>
    <dbReference type="NCBI Taxonomy" id="85575"/>
    <lineage>
        <taxon>Eukaryota</taxon>
        <taxon>Fungi</taxon>
        <taxon>Fungi incertae sedis</taxon>
        <taxon>Mucoromycota</taxon>
        <taxon>Glomeromycotina</taxon>
        <taxon>Glomeromycetes</taxon>
        <taxon>Diversisporales</taxon>
        <taxon>Gigasporaceae</taxon>
        <taxon>Scutellospora</taxon>
    </lineage>
</organism>
<name>A0ACA9MZW8_9GLOM</name>
<dbReference type="Proteomes" id="UP000789860">
    <property type="component" value="Unassembled WGS sequence"/>
</dbReference>
<gene>
    <name evidence="1" type="ORF">SCALOS_LOCUS7463</name>
</gene>
<reference evidence="1" key="1">
    <citation type="submission" date="2021-06" db="EMBL/GenBank/DDBJ databases">
        <authorList>
            <person name="Kallberg Y."/>
            <person name="Tangrot J."/>
            <person name="Rosling A."/>
        </authorList>
    </citation>
    <scope>NUCLEOTIDE SEQUENCE</scope>
    <source>
        <strain evidence="1">AU212A</strain>
    </source>
</reference>
<proteinExistence type="predicted"/>